<protein>
    <submittedName>
        <fullName evidence="2">Uncharacterized protein</fullName>
    </submittedName>
</protein>
<sequence>MIFGKMRPRIRHRLPDICFTVWKISEKTQPGNQPKRESNPRPSATPDRQASVLTDRATLVTCEPMIEARGQDLENYRLTNRTETLTELLRERWLSWGGASEKARGQGREHYALYLQVHSQFVKPANKSIKRLTSCLQC</sequence>
<keyword evidence="3" id="KW-1185">Reference proteome</keyword>
<comment type="caution">
    <text evidence="2">The sequence shown here is derived from an EMBL/GenBank/DDBJ whole genome shotgun (WGS) entry which is preliminary data.</text>
</comment>
<gene>
    <name evidence="2" type="ORF">ANN_15753</name>
</gene>
<proteinExistence type="predicted"/>
<dbReference type="Proteomes" id="UP001148838">
    <property type="component" value="Unassembled WGS sequence"/>
</dbReference>
<accession>A0ABQ8SH40</accession>
<name>A0ABQ8SH40_PERAM</name>
<evidence type="ECO:0000256" key="1">
    <source>
        <dbReference type="SAM" id="MobiDB-lite"/>
    </source>
</evidence>
<dbReference type="EMBL" id="JAJSOF020000027">
    <property type="protein sequence ID" value="KAJ4433450.1"/>
    <property type="molecule type" value="Genomic_DNA"/>
</dbReference>
<reference evidence="2 3" key="1">
    <citation type="journal article" date="2022" name="Allergy">
        <title>Genome assembly and annotation of Periplaneta americana reveal a comprehensive cockroach allergen profile.</title>
        <authorList>
            <person name="Wang L."/>
            <person name="Xiong Q."/>
            <person name="Saelim N."/>
            <person name="Wang L."/>
            <person name="Nong W."/>
            <person name="Wan A.T."/>
            <person name="Shi M."/>
            <person name="Liu X."/>
            <person name="Cao Q."/>
            <person name="Hui J.H.L."/>
            <person name="Sookrung N."/>
            <person name="Leung T.F."/>
            <person name="Tungtrongchitr A."/>
            <person name="Tsui S.K.W."/>
        </authorList>
    </citation>
    <scope>NUCLEOTIDE SEQUENCE [LARGE SCALE GENOMIC DNA]</scope>
    <source>
        <strain evidence="2">PWHHKU_190912</strain>
    </source>
</reference>
<evidence type="ECO:0000313" key="2">
    <source>
        <dbReference type="EMBL" id="KAJ4433450.1"/>
    </source>
</evidence>
<feature type="compositionally biased region" description="Polar residues" evidence="1">
    <location>
        <begin position="40"/>
        <end position="52"/>
    </location>
</feature>
<feature type="region of interest" description="Disordered" evidence="1">
    <location>
        <begin position="28"/>
        <end position="53"/>
    </location>
</feature>
<evidence type="ECO:0000313" key="3">
    <source>
        <dbReference type="Proteomes" id="UP001148838"/>
    </source>
</evidence>
<organism evidence="2 3">
    <name type="scientific">Periplaneta americana</name>
    <name type="common">American cockroach</name>
    <name type="synonym">Blatta americana</name>
    <dbReference type="NCBI Taxonomy" id="6978"/>
    <lineage>
        <taxon>Eukaryota</taxon>
        <taxon>Metazoa</taxon>
        <taxon>Ecdysozoa</taxon>
        <taxon>Arthropoda</taxon>
        <taxon>Hexapoda</taxon>
        <taxon>Insecta</taxon>
        <taxon>Pterygota</taxon>
        <taxon>Neoptera</taxon>
        <taxon>Polyneoptera</taxon>
        <taxon>Dictyoptera</taxon>
        <taxon>Blattodea</taxon>
        <taxon>Blattoidea</taxon>
        <taxon>Blattidae</taxon>
        <taxon>Blattinae</taxon>
        <taxon>Periplaneta</taxon>
    </lineage>
</organism>